<evidence type="ECO:0000313" key="3">
    <source>
        <dbReference type="Proteomes" id="UP000294530"/>
    </source>
</evidence>
<protein>
    <submittedName>
        <fullName evidence="2">Uncharacterized protein</fullName>
    </submittedName>
</protein>
<sequence length="114" mass="12823">MDLSVELELLHEFFRVALATVQIVRLRLQLPITDAEDAERKQQESRDDEKLISFRFTIHSSKVLDLVKTKILFQLLSFHSCGLPKVPTGDTDDAAATSNISSNDEQSEGEARAH</sequence>
<comment type="caution">
    <text evidence="2">The sequence shown here is derived from an EMBL/GenBank/DDBJ whole genome shotgun (WGS) entry which is preliminary data.</text>
</comment>
<dbReference type="Proteomes" id="UP000294530">
    <property type="component" value="Unassembled WGS sequence"/>
</dbReference>
<gene>
    <name evidence="2" type="ORF">CCR75_001278</name>
</gene>
<proteinExistence type="predicted"/>
<dbReference type="EMBL" id="SHOA02000007">
    <property type="protein sequence ID" value="TDH69704.1"/>
    <property type="molecule type" value="Genomic_DNA"/>
</dbReference>
<organism evidence="2 3">
    <name type="scientific">Bremia lactucae</name>
    <name type="common">Lettuce downy mildew</name>
    <dbReference type="NCBI Taxonomy" id="4779"/>
    <lineage>
        <taxon>Eukaryota</taxon>
        <taxon>Sar</taxon>
        <taxon>Stramenopiles</taxon>
        <taxon>Oomycota</taxon>
        <taxon>Peronosporomycetes</taxon>
        <taxon>Peronosporales</taxon>
        <taxon>Peronosporaceae</taxon>
        <taxon>Bremia</taxon>
    </lineage>
</organism>
<evidence type="ECO:0000256" key="1">
    <source>
        <dbReference type="SAM" id="MobiDB-lite"/>
    </source>
</evidence>
<accession>A0A976IFF3</accession>
<name>A0A976IFF3_BRELC</name>
<dbReference type="KEGG" id="blac:94345053"/>
<feature type="region of interest" description="Disordered" evidence="1">
    <location>
        <begin position="87"/>
        <end position="114"/>
    </location>
</feature>
<dbReference type="GeneID" id="94345053"/>
<dbReference type="AlphaFoldDB" id="A0A976IFF3"/>
<evidence type="ECO:0000313" key="2">
    <source>
        <dbReference type="EMBL" id="TDH69704.1"/>
    </source>
</evidence>
<reference evidence="2 3" key="1">
    <citation type="journal article" date="2021" name="Genome Biol.">
        <title>AFLAP: assembly-free linkage analysis pipeline using k-mers from genome sequencing data.</title>
        <authorList>
            <person name="Fletcher K."/>
            <person name="Zhang L."/>
            <person name="Gil J."/>
            <person name="Han R."/>
            <person name="Cavanaugh K."/>
            <person name="Michelmore R."/>
        </authorList>
    </citation>
    <scope>NUCLEOTIDE SEQUENCE [LARGE SCALE GENOMIC DNA]</scope>
    <source>
        <strain evidence="2 3">SF5</strain>
    </source>
</reference>
<keyword evidence="3" id="KW-1185">Reference proteome</keyword>
<dbReference type="RefSeq" id="XP_067819203.1">
    <property type="nucleotide sequence ID" value="XM_067959382.1"/>
</dbReference>